<proteinExistence type="predicted"/>
<evidence type="ECO:0008006" key="5">
    <source>
        <dbReference type="Google" id="ProtNLM"/>
    </source>
</evidence>
<keyword evidence="1" id="KW-0677">Repeat</keyword>
<dbReference type="InterPro" id="IPR011990">
    <property type="entry name" value="TPR-like_helical_dom_sf"/>
</dbReference>
<dbReference type="Pfam" id="PF13041">
    <property type="entry name" value="PPR_2"/>
    <property type="match status" value="2"/>
</dbReference>
<dbReference type="Pfam" id="PF20431">
    <property type="entry name" value="E_motif"/>
    <property type="match status" value="1"/>
</dbReference>
<dbReference type="PROSITE" id="PS51375">
    <property type="entry name" value="PPR"/>
    <property type="match status" value="4"/>
</dbReference>
<evidence type="ECO:0000313" key="4">
    <source>
        <dbReference type="Proteomes" id="UP001634393"/>
    </source>
</evidence>
<dbReference type="Pfam" id="PF01535">
    <property type="entry name" value="PPR"/>
    <property type="match status" value="2"/>
</dbReference>
<dbReference type="InterPro" id="IPR002885">
    <property type="entry name" value="PPR_rpt"/>
</dbReference>
<evidence type="ECO:0000256" key="2">
    <source>
        <dbReference type="PROSITE-ProRule" id="PRU00708"/>
    </source>
</evidence>
<dbReference type="FunFam" id="1.25.40.10:FF:000090">
    <property type="entry name" value="Pentatricopeptide repeat-containing protein, chloroplastic"/>
    <property type="match status" value="1"/>
</dbReference>
<reference evidence="3 4" key="1">
    <citation type="submission" date="2024-12" db="EMBL/GenBank/DDBJ databases">
        <title>The unique morphological basis and parallel evolutionary history of personate flowers in Penstemon.</title>
        <authorList>
            <person name="Depatie T.H."/>
            <person name="Wessinger C.A."/>
        </authorList>
    </citation>
    <scope>NUCLEOTIDE SEQUENCE [LARGE SCALE GENOMIC DNA]</scope>
    <source>
        <strain evidence="3">WTNN_2</strain>
        <tissue evidence="3">Leaf</tissue>
    </source>
</reference>
<dbReference type="NCBIfam" id="TIGR00756">
    <property type="entry name" value="PPR"/>
    <property type="match status" value="3"/>
</dbReference>
<feature type="repeat" description="PPR" evidence="2">
    <location>
        <begin position="169"/>
        <end position="203"/>
    </location>
</feature>
<gene>
    <name evidence="3" type="ORF">ACJIZ3_009965</name>
</gene>
<accession>A0ABD3TE07</accession>
<organism evidence="3 4">
    <name type="scientific">Penstemon smallii</name>
    <dbReference type="NCBI Taxonomy" id="265156"/>
    <lineage>
        <taxon>Eukaryota</taxon>
        <taxon>Viridiplantae</taxon>
        <taxon>Streptophyta</taxon>
        <taxon>Embryophyta</taxon>
        <taxon>Tracheophyta</taxon>
        <taxon>Spermatophyta</taxon>
        <taxon>Magnoliopsida</taxon>
        <taxon>eudicotyledons</taxon>
        <taxon>Gunneridae</taxon>
        <taxon>Pentapetalae</taxon>
        <taxon>asterids</taxon>
        <taxon>lamiids</taxon>
        <taxon>Lamiales</taxon>
        <taxon>Plantaginaceae</taxon>
        <taxon>Cheloneae</taxon>
        <taxon>Penstemon</taxon>
    </lineage>
</organism>
<comment type="caution">
    <text evidence="3">The sequence shown here is derived from an EMBL/GenBank/DDBJ whole genome shotgun (WGS) entry which is preliminary data.</text>
</comment>
<evidence type="ECO:0000256" key="1">
    <source>
        <dbReference type="ARBA" id="ARBA00022737"/>
    </source>
</evidence>
<dbReference type="PANTHER" id="PTHR47926:SF347">
    <property type="entry name" value="PENTATRICOPEPTIDE REPEAT-CONTAINING PROTEIN"/>
    <property type="match status" value="1"/>
</dbReference>
<dbReference type="AlphaFoldDB" id="A0ABD3TE07"/>
<dbReference type="InterPro" id="IPR046848">
    <property type="entry name" value="E_motif"/>
</dbReference>
<feature type="repeat" description="PPR" evidence="2">
    <location>
        <begin position="371"/>
        <end position="405"/>
    </location>
</feature>
<keyword evidence="4" id="KW-1185">Reference proteome</keyword>
<sequence length="551" mass="61173">MHINLKAIVSELAKPIQTLSRTQILHGSIIKSPCSHDPFYATKLVRFYAIKKDLLSARKLFDETPKRSTYLWNSIIRAHAQAHKFFSTFVLFKRLLSSETPPDNYTFACILRACSDSFHVKGLRLVHGKIVAFGLGSDFICNSAIVSSYSKLGLDDEASNVFCRIKDPDLVLWNAMISGCGSCGDWKKGLELFRTMQNMGIQPDGYTMVGLITGLDDHNLIKLGEAIHGFCVKCGFVLNDHVGSVLVSMYSRCKSMDLACRVFDSLVNPDLVSWSALITGFSLSKDYQNALVFFTKLLLNGGRPDPILLASVLSASAQLANVGPGCEIHGYTLRNKCNTDIAVSSALIDMYAKCGFLEMGINVFKTMPIKNIVSYNSIISGLGLYGRAPEAFQMFEEILEVGLEPDETTFAGLLCACCHAGLVNDGREYFKRMKDEFGIRAKTEHCVYMVKLLGMDGQLEIAYDFIKSLPEPVDSSVWGALLSCCDSHKNYELSEVIAEHLVGDKSTTNCRYRVMVSNLYAGDERWEDVERLRVNIGGMNEKLPGISWMKV</sequence>
<protein>
    <recommendedName>
        <fullName evidence="5">Pentatricopeptide repeat-containing protein</fullName>
    </recommendedName>
</protein>
<evidence type="ECO:0000313" key="3">
    <source>
        <dbReference type="EMBL" id="KAL3835229.1"/>
    </source>
</evidence>
<dbReference type="Gene3D" id="1.25.40.10">
    <property type="entry name" value="Tetratricopeptide repeat domain"/>
    <property type="match status" value="4"/>
</dbReference>
<dbReference type="EMBL" id="JBJXBP010000004">
    <property type="protein sequence ID" value="KAL3835229.1"/>
    <property type="molecule type" value="Genomic_DNA"/>
</dbReference>
<name>A0ABD3TE07_9LAMI</name>
<feature type="repeat" description="PPR" evidence="2">
    <location>
        <begin position="270"/>
        <end position="304"/>
    </location>
</feature>
<dbReference type="Proteomes" id="UP001634393">
    <property type="component" value="Unassembled WGS sequence"/>
</dbReference>
<dbReference type="InterPro" id="IPR046960">
    <property type="entry name" value="PPR_At4g14850-like_plant"/>
</dbReference>
<dbReference type="PANTHER" id="PTHR47926">
    <property type="entry name" value="PENTATRICOPEPTIDE REPEAT-CONTAINING PROTEIN"/>
    <property type="match status" value="1"/>
</dbReference>
<dbReference type="FunFam" id="1.25.40.10:FF:000351">
    <property type="entry name" value="Pentatricopeptide repeat-containing protein"/>
    <property type="match status" value="1"/>
</dbReference>
<feature type="repeat" description="PPR" evidence="2">
    <location>
        <begin position="406"/>
        <end position="436"/>
    </location>
</feature>